<accession>A0A4S4M8K9</accession>
<dbReference type="AlphaFoldDB" id="A0A4S4M8K9"/>
<dbReference type="Proteomes" id="UP000310158">
    <property type="component" value="Unassembled WGS sequence"/>
</dbReference>
<reference evidence="1 2" key="1">
    <citation type="submission" date="2019-02" db="EMBL/GenBank/DDBJ databases">
        <title>Genome sequencing of the rare red list fungi Bondarzewia mesenterica.</title>
        <authorList>
            <person name="Buettner E."/>
            <person name="Kellner H."/>
        </authorList>
    </citation>
    <scope>NUCLEOTIDE SEQUENCE [LARGE SCALE GENOMIC DNA]</scope>
    <source>
        <strain evidence="1 2">DSM 108281</strain>
    </source>
</reference>
<keyword evidence="2" id="KW-1185">Reference proteome</keyword>
<evidence type="ECO:0000313" key="1">
    <source>
        <dbReference type="EMBL" id="THH21465.1"/>
    </source>
</evidence>
<proteinExistence type="predicted"/>
<evidence type="ECO:0000313" key="2">
    <source>
        <dbReference type="Proteomes" id="UP000310158"/>
    </source>
</evidence>
<dbReference type="EMBL" id="SGPL01000002">
    <property type="protein sequence ID" value="THH21465.1"/>
    <property type="molecule type" value="Genomic_DNA"/>
</dbReference>
<comment type="caution">
    <text evidence="1">The sequence shown here is derived from an EMBL/GenBank/DDBJ whole genome shotgun (WGS) entry which is preliminary data.</text>
</comment>
<dbReference type="OrthoDB" id="2688210at2759"/>
<sequence length="321" mass="36761">MPRICEQDPNLEVCPEFTSACYLVLRERLIAADTHATVAVLLKESWTQENNARKVAFTQQKRQRFGDIDLSKPVPDYISPPPSSFAIEKLDKGEYVELYYFTKEGIEEANNRNMGMGIKNDNELTWEQYDHAWLILYRRVMIAGWPEAHVSSLLHFFSEINSHRYRARLPYGPRALLMYQATVRRAWHDELARGRGFNISLINETLLGSIYSDIIWGEQVEAVREVSTYVPSCLVSSAFLVTHSARPPAPFVGRGYQLFTRAATHTCWFVPQTIITLAFPCWLLGRPCAGPIRSLTGTFEEARPPSSSLWLLRFFLLHTQA</sequence>
<protein>
    <submittedName>
        <fullName evidence="1">Uncharacterized protein</fullName>
    </submittedName>
</protein>
<name>A0A4S4M8K9_9AGAM</name>
<organism evidence="1 2">
    <name type="scientific">Bondarzewia mesenterica</name>
    <dbReference type="NCBI Taxonomy" id="1095465"/>
    <lineage>
        <taxon>Eukaryota</taxon>
        <taxon>Fungi</taxon>
        <taxon>Dikarya</taxon>
        <taxon>Basidiomycota</taxon>
        <taxon>Agaricomycotina</taxon>
        <taxon>Agaricomycetes</taxon>
        <taxon>Russulales</taxon>
        <taxon>Bondarzewiaceae</taxon>
        <taxon>Bondarzewia</taxon>
    </lineage>
</organism>
<gene>
    <name evidence="1" type="ORF">EW146_g108</name>
</gene>